<keyword evidence="7" id="KW-1185">Reference proteome</keyword>
<gene>
    <name evidence="6" type="ORF">GH714_001929</name>
</gene>
<keyword evidence="2" id="KW-0805">Transcription regulation</keyword>
<dbReference type="GO" id="GO:0005634">
    <property type="term" value="C:nucleus"/>
    <property type="evidence" value="ECO:0007669"/>
    <property type="project" value="UniProtKB-SubCell"/>
</dbReference>
<keyword evidence="3" id="KW-0238">DNA-binding</keyword>
<comment type="caution">
    <text evidence="6">The sequence shown here is derived from an EMBL/GenBank/DDBJ whole genome shotgun (WGS) entry which is preliminary data.</text>
</comment>
<name>A0A6A6MBQ7_HEVBR</name>
<dbReference type="SUPFAM" id="SSF101936">
    <property type="entry name" value="DNA-binding pseudobarrel domain"/>
    <property type="match status" value="1"/>
</dbReference>
<dbReference type="Gene3D" id="2.40.330.10">
    <property type="entry name" value="DNA-binding pseudobarrel domain"/>
    <property type="match status" value="1"/>
</dbReference>
<keyword evidence="4" id="KW-0804">Transcription</keyword>
<protein>
    <submittedName>
        <fullName evidence="6">Uncharacterized protein</fullName>
    </submittedName>
</protein>
<dbReference type="GO" id="GO:0003677">
    <property type="term" value="F:DNA binding"/>
    <property type="evidence" value="ECO:0007669"/>
    <property type="project" value="UniProtKB-KW"/>
</dbReference>
<evidence type="ECO:0000256" key="4">
    <source>
        <dbReference type="ARBA" id="ARBA00023163"/>
    </source>
</evidence>
<accession>A0A6A6MBQ7</accession>
<evidence type="ECO:0000256" key="1">
    <source>
        <dbReference type="ARBA" id="ARBA00004123"/>
    </source>
</evidence>
<evidence type="ECO:0000313" key="7">
    <source>
        <dbReference type="Proteomes" id="UP000467840"/>
    </source>
</evidence>
<evidence type="ECO:0000256" key="3">
    <source>
        <dbReference type="ARBA" id="ARBA00023125"/>
    </source>
</evidence>
<evidence type="ECO:0000256" key="2">
    <source>
        <dbReference type="ARBA" id="ARBA00023015"/>
    </source>
</evidence>
<sequence length="192" mass="21223">MRRVYLLQEAAGIKPHRIKSTYPMAVKFAVCKMSPASACGVQLILSPLVSFSTSCFSSYSQMDAPATSIAARLLEELGALGHQELEQHMPSSDIPSKILCKVIKIDLQDMQQQPPCQQFIAKDLHGNEWHFQHVNQNTIGWRGLEEIGCDGVAGEEVESLLRSKQEGYATTGALSTIDCKRSAWRRVAFPTS</sequence>
<dbReference type="Proteomes" id="UP000467840">
    <property type="component" value="Chromosome 14"/>
</dbReference>
<proteinExistence type="predicted"/>
<dbReference type="InterPro" id="IPR015300">
    <property type="entry name" value="DNA-bd_pseudobarrel_sf"/>
</dbReference>
<comment type="subcellular location">
    <subcellularLocation>
        <location evidence="1">Nucleus</location>
    </subcellularLocation>
</comment>
<evidence type="ECO:0000256" key="5">
    <source>
        <dbReference type="ARBA" id="ARBA00023242"/>
    </source>
</evidence>
<keyword evidence="5" id="KW-0539">Nucleus</keyword>
<dbReference type="AlphaFoldDB" id="A0A6A6MBQ7"/>
<reference evidence="6 7" key="1">
    <citation type="journal article" date="2020" name="Mol. Plant">
        <title>The Chromosome-Based Rubber Tree Genome Provides New Insights into Spurge Genome Evolution and Rubber Biosynthesis.</title>
        <authorList>
            <person name="Liu J."/>
            <person name="Shi C."/>
            <person name="Shi C.C."/>
            <person name="Li W."/>
            <person name="Zhang Q.J."/>
            <person name="Zhang Y."/>
            <person name="Li K."/>
            <person name="Lu H.F."/>
            <person name="Shi C."/>
            <person name="Zhu S.T."/>
            <person name="Xiao Z.Y."/>
            <person name="Nan H."/>
            <person name="Yue Y."/>
            <person name="Zhu X.G."/>
            <person name="Wu Y."/>
            <person name="Hong X.N."/>
            <person name="Fan G.Y."/>
            <person name="Tong Y."/>
            <person name="Zhang D."/>
            <person name="Mao C.L."/>
            <person name="Liu Y.L."/>
            <person name="Hao S.J."/>
            <person name="Liu W.Q."/>
            <person name="Lv M.Q."/>
            <person name="Zhang H.B."/>
            <person name="Liu Y."/>
            <person name="Hu-Tang G.R."/>
            <person name="Wang J.P."/>
            <person name="Wang J.H."/>
            <person name="Sun Y.H."/>
            <person name="Ni S.B."/>
            <person name="Chen W.B."/>
            <person name="Zhang X.C."/>
            <person name="Jiao Y.N."/>
            <person name="Eichler E.E."/>
            <person name="Li G.H."/>
            <person name="Liu X."/>
            <person name="Gao L.Z."/>
        </authorList>
    </citation>
    <scope>NUCLEOTIDE SEQUENCE [LARGE SCALE GENOMIC DNA]</scope>
    <source>
        <strain evidence="7">cv. GT1</strain>
        <tissue evidence="6">Leaf</tissue>
    </source>
</reference>
<organism evidence="6 7">
    <name type="scientific">Hevea brasiliensis</name>
    <name type="common">Para rubber tree</name>
    <name type="synonym">Siphonia brasiliensis</name>
    <dbReference type="NCBI Taxonomy" id="3981"/>
    <lineage>
        <taxon>Eukaryota</taxon>
        <taxon>Viridiplantae</taxon>
        <taxon>Streptophyta</taxon>
        <taxon>Embryophyta</taxon>
        <taxon>Tracheophyta</taxon>
        <taxon>Spermatophyta</taxon>
        <taxon>Magnoliopsida</taxon>
        <taxon>eudicotyledons</taxon>
        <taxon>Gunneridae</taxon>
        <taxon>Pentapetalae</taxon>
        <taxon>rosids</taxon>
        <taxon>fabids</taxon>
        <taxon>Malpighiales</taxon>
        <taxon>Euphorbiaceae</taxon>
        <taxon>Crotonoideae</taxon>
        <taxon>Micrandreae</taxon>
        <taxon>Hevea</taxon>
    </lineage>
</organism>
<evidence type="ECO:0000313" key="6">
    <source>
        <dbReference type="EMBL" id="KAF2309399.1"/>
    </source>
</evidence>
<dbReference type="EMBL" id="JAAGAX010000006">
    <property type="protein sequence ID" value="KAF2309399.1"/>
    <property type="molecule type" value="Genomic_DNA"/>
</dbReference>